<dbReference type="PRINTS" id="PR00081">
    <property type="entry name" value="GDHRDH"/>
</dbReference>
<comment type="similarity">
    <text evidence="1">Belongs to the short-chain dehydrogenases/reductases (SDR) family.</text>
</comment>
<evidence type="ECO:0000256" key="1">
    <source>
        <dbReference type="ARBA" id="ARBA00006484"/>
    </source>
</evidence>
<gene>
    <name evidence="4" type="ORF">BAOM_2746</name>
</gene>
<accession>A0A3Q9RN54</accession>
<dbReference type="GO" id="GO:0016491">
    <property type="term" value="F:oxidoreductase activity"/>
    <property type="evidence" value="ECO:0007669"/>
    <property type="project" value="UniProtKB-KW"/>
</dbReference>
<dbReference type="InterPro" id="IPR002347">
    <property type="entry name" value="SDR_fam"/>
</dbReference>
<dbReference type="Gene3D" id="3.40.50.720">
    <property type="entry name" value="NAD(P)-binding Rossmann-like Domain"/>
    <property type="match status" value="1"/>
</dbReference>
<reference evidence="4 5" key="1">
    <citation type="submission" date="2018-01" db="EMBL/GenBank/DDBJ databases">
        <title>Bacillus asahii Genome sequencing and assembly.</title>
        <authorList>
            <person name="Jiang H."/>
            <person name="Feng Y."/>
            <person name="Zhao F."/>
            <person name="Lin X."/>
        </authorList>
    </citation>
    <scope>NUCLEOTIDE SEQUENCE [LARGE SCALE GENOMIC DNA]</scope>
    <source>
        <strain evidence="4 5">OM18</strain>
    </source>
</reference>
<name>A0A3Q9RN54_9BACI</name>
<evidence type="ECO:0000256" key="2">
    <source>
        <dbReference type="ARBA" id="ARBA00022857"/>
    </source>
</evidence>
<dbReference type="Proteomes" id="UP000283095">
    <property type="component" value="Chromosome"/>
</dbReference>
<dbReference type="InterPro" id="IPR036291">
    <property type="entry name" value="NAD(P)-bd_dom_sf"/>
</dbReference>
<evidence type="ECO:0000256" key="3">
    <source>
        <dbReference type="ARBA" id="ARBA00023002"/>
    </source>
</evidence>
<dbReference type="KEGG" id="pasa:BAOM_2746"/>
<sequence length="155" mass="18115">MGYELVKQLALKDFRVILLSRDPEMGHEAAQKLKELNLDVSFDLMDVDDQESIHQAAIKINEKFGKLDVLINNAGVYLDENKRLVDMNPSILERTIATNFFGAYNVIRSFIPLMIKHGYGRVINIIKKEQVDVWNQFVQNQKEFVHQFCFFLFYI</sequence>
<protein>
    <submittedName>
        <fullName evidence="4">Short-chain dehydrogenase</fullName>
    </submittedName>
</protein>
<keyword evidence="2" id="KW-0521">NADP</keyword>
<organism evidence="4 5">
    <name type="scientific">Peribacillus asahii</name>
    <dbReference type="NCBI Taxonomy" id="228899"/>
    <lineage>
        <taxon>Bacteria</taxon>
        <taxon>Bacillati</taxon>
        <taxon>Bacillota</taxon>
        <taxon>Bacilli</taxon>
        <taxon>Bacillales</taxon>
        <taxon>Bacillaceae</taxon>
        <taxon>Peribacillus</taxon>
    </lineage>
</organism>
<dbReference type="EMBL" id="CP026095">
    <property type="protein sequence ID" value="AZV43355.1"/>
    <property type="molecule type" value="Genomic_DNA"/>
</dbReference>
<evidence type="ECO:0000313" key="5">
    <source>
        <dbReference type="Proteomes" id="UP000283095"/>
    </source>
</evidence>
<keyword evidence="3" id="KW-0560">Oxidoreductase</keyword>
<dbReference type="Pfam" id="PF00106">
    <property type="entry name" value="adh_short"/>
    <property type="match status" value="1"/>
</dbReference>
<proteinExistence type="inferred from homology"/>
<dbReference type="PANTHER" id="PTHR43963">
    <property type="entry name" value="CARBONYL REDUCTASE 1-RELATED"/>
    <property type="match status" value="1"/>
</dbReference>
<dbReference type="PANTHER" id="PTHR43963:SF6">
    <property type="entry name" value="CHAIN DEHYDROGENASE FAMILY PROTEIN, PUTATIVE (AFU_ORTHOLOGUE AFUA_3G15350)-RELATED"/>
    <property type="match status" value="1"/>
</dbReference>
<evidence type="ECO:0000313" key="4">
    <source>
        <dbReference type="EMBL" id="AZV43355.1"/>
    </source>
</evidence>
<dbReference type="AlphaFoldDB" id="A0A3Q9RN54"/>
<dbReference type="SUPFAM" id="SSF51735">
    <property type="entry name" value="NAD(P)-binding Rossmann-fold domains"/>
    <property type="match status" value="1"/>
</dbReference>